<accession>A0A1M6T8Z1</accession>
<evidence type="ECO:0000313" key="2">
    <source>
        <dbReference type="Proteomes" id="UP000184248"/>
    </source>
</evidence>
<evidence type="ECO:0000313" key="1">
    <source>
        <dbReference type="EMBL" id="SHK53334.1"/>
    </source>
</evidence>
<dbReference type="AlphaFoldDB" id="A0A1M6T8Z1"/>
<protein>
    <submittedName>
        <fullName evidence="1">Uncharacterized protein</fullName>
    </submittedName>
</protein>
<proteinExistence type="predicted"/>
<reference evidence="2" key="1">
    <citation type="submission" date="2016-11" db="EMBL/GenBank/DDBJ databases">
        <authorList>
            <person name="Varghese N."/>
            <person name="Submissions S."/>
        </authorList>
    </citation>
    <scope>NUCLEOTIDE SEQUENCE [LARGE SCALE GENOMIC DNA]</scope>
    <source>
        <strain evidence="2">ALO Sharm</strain>
    </source>
</reference>
<gene>
    <name evidence="1" type="ORF">SAMN05192556_103252</name>
</gene>
<keyword evidence="2" id="KW-1185">Reference proteome</keyword>
<dbReference type="EMBL" id="FRAL01000003">
    <property type="protein sequence ID" value="SHK53334.1"/>
    <property type="molecule type" value="Genomic_DNA"/>
</dbReference>
<name>A0A1M6T8Z1_9GAMM</name>
<organism evidence="1 2">
    <name type="scientific">Halomonas caseinilytica</name>
    <dbReference type="NCBI Taxonomy" id="438744"/>
    <lineage>
        <taxon>Bacteria</taxon>
        <taxon>Pseudomonadati</taxon>
        <taxon>Pseudomonadota</taxon>
        <taxon>Gammaproteobacteria</taxon>
        <taxon>Oceanospirillales</taxon>
        <taxon>Halomonadaceae</taxon>
        <taxon>Halomonas</taxon>
    </lineage>
</organism>
<dbReference type="Proteomes" id="UP000184248">
    <property type="component" value="Unassembled WGS sequence"/>
</dbReference>
<sequence>MGMAATAIQGSDVDYQRIGIWTLRELARQSHEDHDPDAARVFVSRILDIEVERRTVHDHHNQGWHSHSPCAPGLAPGGTAIAREPLAALYDRGIYTHEQHEAARRWIESAGIKPRQLLAALIQAAKLHPRAVSNTPWTKSYDHIAEHIDWYAKALGFVAVPGTQSRTVVREVHRQHRNRLHVWPMPADRVDAELARVEAAGQPRKVEEQQEERVPVFKDGNALKSTARRGRAELMLLASI</sequence>